<evidence type="ECO:0000256" key="10">
    <source>
        <dbReference type="ARBA" id="ARBA00023172"/>
    </source>
</evidence>
<dbReference type="Gene3D" id="3.30.420.10">
    <property type="entry name" value="Ribonuclease H-like superfamily/Ribonuclease H"/>
    <property type="match status" value="1"/>
</dbReference>
<name>A0A0K2CNF9_9CAUD</name>
<dbReference type="GO" id="GO:0046872">
    <property type="term" value="F:metal ion binding"/>
    <property type="evidence" value="ECO:0007669"/>
    <property type="project" value="UniProtKB-KW"/>
</dbReference>
<keyword evidence="5" id="KW-0255">Endonuclease</keyword>
<comment type="similarity">
    <text evidence="1">Belongs to the RuvC family.</text>
</comment>
<dbReference type="PRINTS" id="PR00696">
    <property type="entry name" value="RSOLVASERUVC"/>
</dbReference>
<keyword evidence="4" id="KW-0479">Metal-binding</keyword>
<evidence type="ECO:0000256" key="9">
    <source>
        <dbReference type="ARBA" id="ARBA00023125"/>
    </source>
</evidence>
<keyword evidence="6" id="KW-0227">DNA damage</keyword>
<protein>
    <submittedName>
        <fullName evidence="12">Putative crossover junction endodeoxyribonuclease RuvC</fullName>
    </submittedName>
</protein>
<dbReference type="Pfam" id="PF02075">
    <property type="entry name" value="RuvC"/>
    <property type="match status" value="1"/>
</dbReference>
<dbReference type="GO" id="GO:0006310">
    <property type="term" value="P:DNA recombination"/>
    <property type="evidence" value="ECO:0007669"/>
    <property type="project" value="UniProtKB-KW"/>
</dbReference>
<keyword evidence="11" id="KW-0234">DNA repair</keyword>
<dbReference type="GeneID" id="26626052"/>
<dbReference type="GO" id="GO:0016787">
    <property type="term" value="F:hydrolase activity"/>
    <property type="evidence" value="ECO:0007669"/>
    <property type="project" value="UniProtKB-KW"/>
</dbReference>
<dbReference type="RefSeq" id="YP_009199165.1">
    <property type="nucleotide sequence ID" value="NC_028805.1"/>
</dbReference>
<dbReference type="SUPFAM" id="SSF53098">
    <property type="entry name" value="Ribonuclease H-like"/>
    <property type="match status" value="1"/>
</dbReference>
<dbReference type="PANTHER" id="PTHR30194">
    <property type="entry name" value="CROSSOVER JUNCTION ENDODEOXYRIBONUCLEASE RUVC"/>
    <property type="match status" value="1"/>
</dbReference>
<keyword evidence="13" id="KW-1185">Reference proteome</keyword>
<proteinExistence type="inferred from homology"/>
<keyword evidence="8" id="KW-0460">Magnesium</keyword>
<evidence type="ECO:0000256" key="6">
    <source>
        <dbReference type="ARBA" id="ARBA00022763"/>
    </source>
</evidence>
<keyword evidence="10" id="KW-0233">DNA recombination</keyword>
<keyword evidence="3" id="KW-0540">Nuclease</keyword>
<dbReference type="Proteomes" id="UP000208104">
    <property type="component" value="Segment"/>
</dbReference>
<evidence type="ECO:0000256" key="11">
    <source>
        <dbReference type="ARBA" id="ARBA00023204"/>
    </source>
</evidence>
<dbReference type="GO" id="GO:0004520">
    <property type="term" value="F:DNA endonuclease activity"/>
    <property type="evidence" value="ECO:0007669"/>
    <property type="project" value="InterPro"/>
</dbReference>
<gene>
    <name evidence="12" type="ORF">JENST_104</name>
</gene>
<evidence type="ECO:0000256" key="8">
    <source>
        <dbReference type="ARBA" id="ARBA00022842"/>
    </source>
</evidence>
<evidence type="ECO:0000313" key="12">
    <source>
        <dbReference type="EMBL" id="ALA07233.1"/>
    </source>
</evidence>
<reference evidence="12 13" key="1">
    <citation type="journal article" date="2015" name="Genome Announc.">
        <title>Genome Sequences of Five Additional Brevibacillus laterosporus Bacteriophages.</title>
        <authorList>
            <person name="Merrill B.D."/>
            <person name="Berg J.A."/>
            <person name="Graves K.A."/>
            <person name="Ward A.T."/>
            <person name="Hilton J.A."/>
            <person name="Wake B.N."/>
            <person name="Grose J.H."/>
            <person name="Breakwell D.P."/>
            <person name="Burnett S.H."/>
        </authorList>
    </citation>
    <scope>NUCLEOTIDE SEQUENCE [LARGE SCALE GENOMIC DNA]</scope>
</reference>
<evidence type="ECO:0000256" key="2">
    <source>
        <dbReference type="ARBA" id="ARBA00022490"/>
    </source>
</evidence>
<dbReference type="EMBL" id="KT151955">
    <property type="protein sequence ID" value="ALA07233.1"/>
    <property type="molecule type" value="Genomic_DNA"/>
</dbReference>
<dbReference type="InterPro" id="IPR012337">
    <property type="entry name" value="RNaseH-like_sf"/>
</dbReference>
<evidence type="ECO:0000256" key="7">
    <source>
        <dbReference type="ARBA" id="ARBA00022801"/>
    </source>
</evidence>
<evidence type="ECO:0000256" key="1">
    <source>
        <dbReference type="ARBA" id="ARBA00009518"/>
    </source>
</evidence>
<evidence type="ECO:0000256" key="5">
    <source>
        <dbReference type="ARBA" id="ARBA00022759"/>
    </source>
</evidence>
<accession>A0A0K2CNF9</accession>
<evidence type="ECO:0000313" key="13">
    <source>
        <dbReference type="Proteomes" id="UP000208104"/>
    </source>
</evidence>
<dbReference type="KEGG" id="vg:26626052"/>
<sequence>MSTPKPQFILSFDPSLDGFGYAVLDVRYKNPRLAEKGMVSGRNATWGDAPHSVKLALIQAKVKELRAKYQPLYNKVFSEMGFTKGKQNRSNHGVFKARGAMESELVGMELIEIAVTTVKKVATGNGRAEKIEVQEGIAEILGLPNEWNNDNESDAVAVGYAGYINHFLKEDFL</sequence>
<evidence type="ECO:0000256" key="3">
    <source>
        <dbReference type="ARBA" id="ARBA00022722"/>
    </source>
</evidence>
<organism evidence="12 13">
    <name type="scientific">Brevibacillus phage Jenst</name>
    <dbReference type="NCBI Taxonomy" id="1691954"/>
    <lineage>
        <taxon>Viruses</taxon>
        <taxon>Duplodnaviria</taxon>
        <taxon>Heunggongvirae</taxon>
        <taxon>Uroviricota</taxon>
        <taxon>Caudoviricetes</taxon>
        <taxon>Jenstvirus</taxon>
        <taxon>Jenstvirus jenst</taxon>
    </lineage>
</organism>
<keyword evidence="9" id="KW-0238">DNA-binding</keyword>
<dbReference type="InterPro" id="IPR036397">
    <property type="entry name" value="RNaseH_sf"/>
</dbReference>
<keyword evidence="2" id="KW-0963">Cytoplasm</keyword>
<dbReference type="GO" id="GO:0003677">
    <property type="term" value="F:DNA binding"/>
    <property type="evidence" value="ECO:0007669"/>
    <property type="project" value="UniProtKB-KW"/>
</dbReference>
<dbReference type="PANTHER" id="PTHR30194:SF3">
    <property type="entry name" value="CROSSOVER JUNCTION ENDODEOXYRIBONUCLEASE RUVC"/>
    <property type="match status" value="1"/>
</dbReference>
<keyword evidence="7" id="KW-0378">Hydrolase</keyword>
<dbReference type="GO" id="GO:0006281">
    <property type="term" value="P:DNA repair"/>
    <property type="evidence" value="ECO:0007669"/>
    <property type="project" value="UniProtKB-KW"/>
</dbReference>
<dbReference type="InterPro" id="IPR002176">
    <property type="entry name" value="X-over_junc_endoDNase_RuvC"/>
</dbReference>
<evidence type="ECO:0000256" key="4">
    <source>
        <dbReference type="ARBA" id="ARBA00022723"/>
    </source>
</evidence>